<dbReference type="EMBL" id="LSKU01000001">
    <property type="protein sequence ID" value="KXG44005.1"/>
    <property type="molecule type" value="Genomic_DNA"/>
</dbReference>
<dbReference type="OrthoDB" id="9782842at2"/>
<dbReference type="AlphaFoldDB" id="A0A135L4S0"/>
<comment type="caution">
    <text evidence="4">The sequence shown here is derived from an EMBL/GenBank/DDBJ whole genome shotgun (WGS) entry which is preliminary data.</text>
</comment>
<dbReference type="Proteomes" id="UP000070352">
    <property type="component" value="Unassembled WGS sequence"/>
</dbReference>
<keyword evidence="5" id="KW-1185">Reference proteome</keyword>
<sequence>MPMSCGRYERLIQDYVDQTISEGEKRELNEHIKYCDHCREDLQDMVKMVSLMEDISFIQEEKGKKRARRITYKCITACFAVFSAFFLVVYDPLGIGLMNFKGNLPVYRNYVFADDTEQLPIPLENPEVILLRPKSRGMVLLRTHRSNEHGEHQYIDVTWVYPSAYSQIPTFKTVFPSDHYVFVDVPDKKTLMEIMTFITGSKIEFDEENIQFPTSVALVQEEGHSTFKAFQFPKSKDKVSRLFEHFTEVSYQQPLQLQ</sequence>
<evidence type="ECO:0000256" key="2">
    <source>
        <dbReference type="ARBA" id="ARBA00024438"/>
    </source>
</evidence>
<reference evidence="4 5" key="1">
    <citation type="submission" date="2016-02" db="EMBL/GenBank/DDBJ databases">
        <title>Draft Genome for Tepidibacillus decaturensis nov. sp. Strain Z9, an Anaerobic, Moderately Thermophilic and Heterotrophic Bacterium from Deep Subsurface of the Illinois Basin, USA.</title>
        <authorList>
            <person name="Dong Y."/>
            <person name="Chang J.Y."/>
            <person name="Sanford R."/>
            <person name="Fouke B.W."/>
        </authorList>
    </citation>
    <scope>NUCLEOTIDE SEQUENCE [LARGE SCALE GENOMIC DNA]</scope>
    <source>
        <strain evidence="4 5">Z9</strain>
    </source>
</reference>
<dbReference type="Gene3D" id="1.10.10.1320">
    <property type="entry name" value="Anti-sigma factor, zinc-finger domain"/>
    <property type="match status" value="1"/>
</dbReference>
<dbReference type="InterPro" id="IPR027383">
    <property type="entry name" value="Znf_put"/>
</dbReference>
<gene>
    <name evidence="4" type="ORF">U473_08300</name>
</gene>
<organism evidence="4 5">
    <name type="scientific">Tepidibacillus decaturensis</name>
    <dbReference type="NCBI Taxonomy" id="1413211"/>
    <lineage>
        <taxon>Bacteria</taxon>
        <taxon>Bacillati</taxon>
        <taxon>Bacillota</taxon>
        <taxon>Bacilli</taxon>
        <taxon>Bacillales</taxon>
        <taxon>Bacillaceae</taxon>
        <taxon>Tepidibacillus</taxon>
    </lineage>
</organism>
<accession>A0A135L4S0</accession>
<dbReference type="Pfam" id="PF13490">
    <property type="entry name" value="zf-HC2"/>
    <property type="match status" value="1"/>
</dbReference>
<proteinExistence type="inferred from homology"/>
<evidence type="ECO:0000259" key="3">
    <source>
        <dbReference type="Pfam" id="PF13490"/>
    </source>
</evidence>
<evidence type="ECO:0000313" key="4">
    <source>
        <dbReference type="EMBL" id="KXG44005.1"/>
    </source>
</evidence>
<comment type="similarity">
    <text evidence="1">Belongs to the zinc-associated anti-sigma factor (ZAS) superfamily. Anti-sigma-W factor family.</text>
</comment>
<protein>
    <recommendedName>
        <fullName evidence="2">Anti-sigma-W factor RsiW</fullName>
    </recommendedName>
</protein>
<feature type="domain" description="Putative zinc-finger" evidence="3">
    <location>
        <begin position="5"/>
        <end position="39"/>
    </location>
</feature>
<name>A0A135L4S0_9BACI</name>
<dbReference type="STRING" id="1413211.U473_08300"/>
<dbReference type="RefSeq" id="WP_068725206.1">
    <property type="nucleotide sequence ID" value="NZ_LSKU01000001.1"/>
</dbReference>
<dbReference type="InterPro" id="IPR041916">
    <property type="entry name" value="Anti_sigma_zinc_sf"/>
</dbReference>
<evidence type="ECO:0000256" key="1">
    <source>
        <dbReference type="ARBA" id="ARBA00024353"/>
    </source>
</evidence>
<evidence type="ECO:0000313" key="5">
    <source>
        <dbReference type="Proteomes" id="UP000070352"/>
    </source>
</evidence>